<evidence type="ECO:0000313" key="3">
    <source>
        <dbReference type="Proteomes" id="UP000663823"/>
    </source>
</evidence>
<reference evidence="2" key="1">
    <citation type="submission" date="2021-02" db="EMBL/GenBank/DDBJ databases">
        <authorList>
            <person name="Nowell W R."/>
        </authorList>
    </citation>
    <scope>NUCLEOTIDE SEQUENCE</scope>
</reference>
<evidence type="ECO:0000313" key="2">
    <source>
        <dbReference type="EMBL" id="CAF4333743.1"/>
    </source>
</evidence>
<feature type="compositionally biased region" description="Polar residues" evidence="1">
    <location>
        <begin position="47"/>
        <end position="57"/>
    </location>
</feature>
<dbReference type="AlphaFoldDB" id="A0A820JVN5"/>
<evidence type="ECO:0000256" key="1">
    <source>
        <dbReference type="SAM" id="MobiDB-lite"/>
    </source>
</evidence>
<gene>
    <name evidence="2" type="ORF">OTI717_LOCUS43042</name>
</gene>
<accession>A0A820JVN5</accession>
<dbReference type="Proteomes" id="UP000663823">
    <property type="component" value="Unassembled WGS sequence"/>
</dbReference>
<protein>
    <submittedName>
        <fullName evidence="2">Uncharacterized protein</fullName>
    </submittedName>
</protein>
<comment type="caution">
    <text evidence="2">The sequence shown here is derived from an EMBL/GenBank/DDBJ whole genome shotgun (WGS) entry which is preliminary data.</text>
</comment>
<name>A0A820JVN5_9BILA</name>
<proteinExistence type="predicted"/>
<organism evidence="2 3">
    <name type="scientific">Rotaria sordida</name>
    <dbReference type="NCBI Taxonomy" id="392033"/>
    <lineage>
        <taxon>Eukaryota</taxon>
        <taxon>Metazoa</taxon>
        <taxon>Spiralia</taxon>
        <taxon>Gnathifera</taxon>
        <taxon>Rotifera</taxon>
        <taxon>Eurotatoria</taxon>
        <taxon>Bdelloidea</taxon>
        <taxon>Philodinida</taxon>
        <taxon>Philodinidae</taxon>
        <taxon>Rotaria</taxon>
    </lineage>
</organism>
<feature type="non-terminal residue" evidence="2">
    <location>
        <position position="1"/>
    </location>
</feature>
<feature type="region of interest" description="Disordered" evidence="1">
    <location>
        <begin position="39"/>
        <end position="68"/>
    </location>
</feature>
<dbReference type="EMBL" id="CAJOAX010057778">
    <property type="protein sequence ID" value="CAF4333743.1"/>
    <property type="molecule type" value="Genomic_DNA"/>
</dbReference>
<sequence>MFYYFSIIYLDRIGIENDLQNNSDIERDLEILRIEESLNKQQHHRPNQQPLAISNYSYDPRLHLQSVH</sequence>